<feature type="transmembrane region" description="Helical" evidence="11">
    <location>
        <begin position="231"/>
        <end position="252"/>
    </location>
</feature>
<evidence type="ECO:0000256" key="4">
    <source>
        <dbReference type="ARBA" id="ARBA00022692"/>
    </source>
</evidence>
<feature type="compositionally biased region" description="Basic and acidic residues" evidence="10">
    <location>
        <begin position="540"/>
        <end position="550"/>
    </location>
</feature>
<keyword evidence="5 11" id="KW-1133">Transmembrane helix</keyword>
<comment type="caution">
    <text evidence="13">The sequence shown here is derived from an EMBL/GenBank/DDBJ whole genome shotgun (WGS) entry which is preliminary data.</text>
</comment>
<dbReference type="PANTHER" id="PTHR10110">
    <property type="entry name" value="SODIUM/HYDROGEN EXCHANGER"/>
    <property type="match status" value="1"/>
</dbReference>
<evidence type="ECO:0000313" key="13">
    <source>
        <dbReference type="EMBL" id="RPA65971.1"/>
    </source>
</evidence>
<evidence type="ECO:0000313" key="14">
    <source>
        <dbReference type="Proteomes" id="UP000267536"/>
    </source>
</evidence>
<dbReference type="GO" id="GO:0015385">
    <property type="term" value="F:sodium:proton antiporter activity"/>
    <property type="evidence" value="ECO:0007669"/>
    <property type="project" value="InterPro"/>
</dbReference>
<dbReference type="Gene3D" id="6.10.140.1330">
    <property type="match status" value="1"/>
</dbReference>
<keyword evidence="9" id="KW-0739">Sodium transport</keyword>
<feature type="domain" description="Cation/H+ exchanger transmembrane" evidence="12">
    <location>
        <begin position="412"/>
        <end position="472"/>
    </location>
</feature>
<dbReference type="AlphaFoldDB" id="A0A3N4H3P6"/>
<proteinExistence type="predicted"/>
<keyword evidence="6" id="KW-0915">Sodium</keyword>
<keyword evidence="2" id="KW-0813">Transport</keyword>
<evidence type="ECO:0000256" key="2">
    <source>
        <dbReference type="ARBA" id="ARBA00022448"/>
    </source>
</evidence>
<dbReference type="RefSeq" id="WP_123925762.1">
    <property type="nucleotide sequence ID" value="NZ_JBPSDP010000012.1"/>
</dbReference>
<keyword evidence="3" id="KW-1003">Cell membrane</keyword>
<organism evidence="13 14">
    <name type="scientific">Gordonia oryzae</name>
    <dbReference type="NCBI Taxonomy" id="2487349"/>
    <lineage>
        <taxon>Bacteria</taxon>
        <taxon>Bacillati</taxon>
        <taxon>Actinomycetota</taxon>
        <taxon>Actinomycetes</taxon>
        <taxon>Mycobacteriales</taxon>
        <taxon>Gordoniaceae</taxon>
        <taxon>Gordonia</taxon>
    </lineage>
</organism>
<name>A0A3N4H3P6_9ACTN</name>
<evidence type="ECO:0000259" key="12">
    <source>
        <dbReference type="Pfam" id="PF00999"/>
    </source>
</evidence>
<feature type="transmembrane region" description="Helical" evidence="11">
    <location>
        <begin position="6"/>
        <end position="22"/>
    </location>
</feature>
<evidence type="ECO:0000256" key="7">
    <source>
        <dbReference type="ARBA" id="ARBA00023065"/>
    </source>
</evidence>
<dbReference type="InterPro" id="IPR006153">
    <property type="entry name" value="Cation/H_exchanger_TM"/>
</dbReference>
<sequence>MEKILIVVGAILLIVAVTEIAPRIRVPAALALVVIGAAIGIMPIVPALHLDPEWILVGVLPPLLYAAAVQMPAMEFRRDFGTISALSVLLVLVSALALGFFFWAVVPGIGLATGVALGAIVSPTDAVATSIAKKLGVPSRVTAVLEGESMLNDATSLVLLRAAIAATAATISFWGVLVNFVYAVVPAVAIGAVVGMLNLRVRARVHDPAVNTAISFTVPFLAYLPTEELGASGLVAAVTAGLITGAGATRFLTPRHRISDTQNWRMVAMLAEGGVFFLMGLELFGLMGDVVNEHNGVQHAVWLGLAALGVALAIRAVYIVPLVWWVDRRRQRGEAMRPILENYTATATAGASKHDDARVRRRFTRWRRRFHLRRHPDPHNTSPTTMSPETAGRINARITRALADIDYYDDAPLGRKEGVIMVWAGLRGVVTVAAAQTLPDDTHSRSLLVLTAFVVAAASLLLQGGTLSWLIRRLRLPDTVEDKRAERLRLRADMDATMQAAMAHSEVVREIPWLRARIEQATREAEDVGAEDAGDEDVSDGDRSEGDRSEGANPGSVIGTGATYGLNLAERAQMRAVRREIIAVQRARLLSLRREGSYSSEALSRVLTQLDAEEISLELQGG</sequence>
<feature type="transmembrane region" description="Helical" evidence="11">
    <location>
        <begin position="85"/>
        <end position="105"/>
    </location>
</feature>
<feature type="transmembrane region" description="Helical" evidence="11">
    <location>
        <begin position="264"/>
        <end position="288"/>
    </location>
</feature>
<feature type="transmembrane region" description="Helical" evidence="11">
    <location>
        <begin position="300"/>
        <end position="326"/>
    </location>
</feature>
<evidence type="ECO:0000256" key="5">
    <source>
        <dbReference type="ARBA" id="ARBA00022989"/>
    </source>
</evidence>
<feature type="transmembrane region" description="Helical" evidence="11">
    <location>
        <begin position="29"/>
        <end position="48"/>
    </location>
</feature>
<evidence type="ECO:0000256" key="1">
    <source>
        <dbReference type="ARBA" id="ARBA00004651"/>
    </source>
</evidence>
<dbReference type="OrthoDB" id="57886at2"/>
<evidence type="ECO:0000256" key="6">
    <source>
        <dbReference type="ARBA" id="ARBA00023053"/>
    </source>
</evidence>
<feature type="transmembrane region" description="Helical" evidence="11">
    <location>
        <begin position="180"/>
        <end position="197"/>
    </location>
</feature>
<evidence type="ECO:0000256" key="10">
    <source>
        <dbReference type="SAM" id="MobiDB-lite"/>
    </source>
</evidence>
<dbReference type="Pfam" id="PF00999">
    <property type="entry name" value="Na_H_Exchanger"/>
    <property type="match status" value="2"/>
</dbReference>
<evidence type="ECO:0000256" key="11">
    <source>
        <dbReference type="SAM" id="Phobius"/>
    </source>
</evidence>
<dbReference type="EMBL" id="RKMH01000002">
    <property type="protein sequence ID" value="RPA65971.1"/>
    <property type="molecule type" value="Genomic_DNA"/>
</dbReference>
<keyword evidence="7" id="KW-0406">Ion transport</keyword>
<keyword evidence="14" id="KW-1185">Reference proteome</keyword>
<feature type="region of interest" description="Disordered" evidence="10">
    <location>
        <begin position="524"/>
        <end position="560"/>
    </location>
</feature>
<dbReference type="GO" id="GO:0051453">
    <property type="term" value="P:regulation of intracellular pH"/>
    <property type="evidence" value="ECO:0007669"/>
    <property type="project" value="TreeGrafter"/>
</dbReference>
<keyword evidence="4 11" id="KW-0812">Transmembrane</keyword>
<feature type="domain" description="Cation/H+ exchanger transmembrane" evidence="12">
    <location>
        <begin position="12"/>
        <end position="331"/>
    </location>
</feature>
<dbReference type="Proteomes" id="UP000267536">
    <property type="component" value="Unassembled WGS sequence"/>
</dbReference>
<evidence type="ECO:0000256" key="8">
    <source>
        <dbReference type="ARBA" id="ARBA00023136"/>
    </source>
</evidence>
<evidence type="ECO:0000256" key="3">
    <source>
        <dbReference type="ARBA" id="ARBA00022475"/>
    </source>
</evidence>
<dbReference type="GO" id="GO:0098719">
    <property type="term" value="P:sodium ion import across plasma membrane"/>
    <property type="evidence" value="ECO:0007669"/>
    <property type="project" value="TreeGrafter"/>
</dbReference>
<feature type="transmembrane region" description="Helical" evidence="11">
    <location>
        <begin position="111"/>
        <end position="132"/>
    </location>
</feature>
<evidence type="ECO:0000256" key="9">
    <source>
        <dbReference type="ARBA" id="ARBA00023201"/>
    </source>
</evidence>
<keyword evidence="8 11" id="KW-0472">Membrane</keyword>
<dbReference type="PANTHER" id="PTHR10110:SF86">
    <property type="entry name" value="SODIUM_HYDROGEN EXCHANGER 7"/>
    <property type="match status" value="1"/>
</dbReference>
<reference evidence="13 14" key="1">
    <citation type="submission" date="2018-11" db="EMBL/GenBank/DDBJ databases">
        <title>Draft genome sequence of Gordonia sp. RS15-1S isolated from rice stems.</title>
        <authorList>
            <person name="Muangham S."/>
        </authorList>
    </citation>
    <scope>NUCLEOTIDE SEQUENCE [LARGE SCALE GENOMIC DNA]</scope>
    <source>
        <strain evidence="13 14">RS15-1S</strain>
    </source>
</reference>
<feature type="transmembrane region" description="Helical" evidence="11">
    <location>
        <begin position="447"/>
        <end position="471"/>
    </location>
</feature>
<dbReference type="InterPro" id="IPR018422">
    <property type="entry name" value="Cation/H_exchanger_CPA1"/>
</dbReference>
<gene>
    <name evidence="13" type="ORF">EF294_03860</name>
</gene>
<dbReference type="GO" id="GO:0005886">
    <property type="term" value="C:plasma membrane"/>
    <property type="evidence" value="ECO:0007669"/>
    <property type="project" value="UniProtKB-SubCell"/>
</dbReference>
<feature type="compositionally biased region" description="Acidic residues" evidence="10">
    <location>
        <begin position="527"/>
        <end position="539"/>
    </location>
</feature>
<dbReference type="GO" id="GO:0015386">
    <property type="term" value="F:potassium:proton antiporter activity"/>
    <property type="evidence" value="ECO:0007669"/>
    <property type="project" value="TreeGrafter"/>
</dbReference>
<accession>A0A3N4H3P6</accession>
<feature type="transmembrane region" description="Helical" evidence="11">
    <location>
        <begin position="54"/>
        <end position="73"/>
    </location>
</feature>
<comment type="subcellular location">
    <subcellularLocation>
        <location evidence="1">Cell membrane</location>
        <topology evidence="1">Multi-pass membrane protein</topology>
    </subcellularLocation>
</comment>
<protein>
    <submittedName>
        <fullName evidence="13">Sodium:proton antiporter</fullName>
    </submittedName>
</protein>